<protein>
    <recommendedName>
        <fullName evidence="3">6-bladed beta-propeller protein</fullName>
    </recommendedName>
</protein>
<dbReference type="InterPro" id="IPR011042">
    <property type="entry name" value="6-blade_b-propeller_TolB-like"/>
</dbReference>
<sequence length="380" mass="42812">MHRRHLFGLGLLLMFLTACRSERPPQLSDLPAALDTWTLTPIATLGEETDSVVFGWIEQVVVDRRDRIWVADRDAGEIYVFTADGTWQHRWGGKGEGPGEFQGLLSLALGPGDSLYTWDWQAGRVQVFTFENGFVRAFRPDWQAPGQPGVLSQFGLRLVGVVPEGMLLQYLPPLRSFEELAAPRPVLVLYASWNGQVQDTLLQQEIHPPLVHRLSSGAIAVSEPPFAWQPVIRADQRGFLWYGRTDSLKIERIDWQQKQRVVVVQYQVPRVPVTEADRDSLLQGETLALLIRETGYKLPAFKPVFTTFALGPDETIWVRLSPPHGVSEAHWLIFNAQGHLLADTYLPVDVEELAVGTRIVAGRTRDRTRVLLFRRPTGAV</sequence>
<dbReference type="STRING" id="633813.SAMN04488087_1253"/>
<gene>
    <name evidence="1" type="ORF">SAMN04488087_1253</name>
</gene>
<dbReference type="SUPFAM" id="SSF101898">
    <property type="entry name" value="NHL repeat"/>
    <property type="match status" value="1"/>
</dbReference>
<dbReference type="EMBL" id="FRAU01000003">
    <property type="protein sequence ID" value="SHK48975.1"/>
    <property type="molecule type" value="Genomic_DNA"/>
</dbReference>
<organism evidence="1 2">
    <name type="scientific">Rhodothermus profundi</name>
    <dbReference type="NCBI Taxonomy" id="633813"/>
    <lineage>
        <taxon>Bacteria</taxon>
        <taxon>Pseudomonadati</taxon>
        <taxon>Rhodothermota</taxon>
        <taxon>Rhodothermia</taxon>
        <taxon>Rhodothermales</taxon>
        <taxon>Rhodothermaceae</taxon>
        <taxon>Rhodothermus</taxon>
    </lineage>
</organism>
<name>A0A1M6SW87_9BACT</name>
<dbReference type="Proteomes" id="UP000185812">
    <property type="component" value="Unassembled WGS sequence"/>
</dbReference>
<dbReference type="Pfam" id="PF17170">
    <property type="entry name" value="DUF5128"/>
    <property type="match status" value="1"/>
</dbReference>
<dbReference type="RefSeq" id="WP_143149575.1">
    <property type="nucleotide sequence ID" value="NZ_FRAU01000003.1"/>
</dbReference>
<keyword evidence="2" id="KW-1185">Reference proteome</keyword>
<proteinExistence type="predicted"/>
<dbReference type="AlphaFoldDB" id="A0A1M6SW87"/>
<evidence type="ECO:0000313" key="1">
    <source>
        <dbReference type="EMBL" id="SHK48975.1"/>
    </source>
</evidence>
<dbReference type="PROSITE" id="PS51257">
    <property type="entry name" value="PROKAR_LIPOPROTEIN"/>
    <property type="match status" value="1"/>
</dbReference>
<reference evidence="2" key="1">
    <citation type="submission" date="2016-11" db="EMBL/GenBank/DDBJ databases">
        <authorList>
            <person name="Varghese N."/>
            <person name="Submissions S."/>
        </authorList>
    </citation>
    <scope>NUCLEOTIDE SEQUENCE [LARGE SCALE GENOMIC DNA]</scope>
    <source>
        <strain evidence="2">DSM 22212</strain>
    </source>
</reference>
<dbReference type="OrthoDB" id="9799230at2"/>
<evidence type="ECO:0000313" key="2">
    <source>
        <dbReference type="Proteomes" id="UP000185812"/>
    </source>
</evidence>
<dbReference type="Gene3D" id="2.120.10.30">
    <property type="entry name" value="TolB, C-terminal domain"/>
    <property type="match status" value="1"/>
</dbReference>
<accession>A0A1M6SW87</accession>
<evidence type="ECO:0008006" key="3">
    <source>
        <dbReference type="Google" id="ProtNLM"/>
    </source>
</evidence>